<dbReference type="PANTHER" id="PTHR37951">
    <property type="entry name" value="CYTOPLASMIC PROTEIN-RELATED"/>
    <property type="match status" value="1"/>
</dbReference>
<dbReference type="RefSeq" id="WP_274052183.1">
    <property type="nucleotide sequence ID" value="NZ_CP059693.1"/>
</dbReference>
<accession>A0ABY7VET6</accession>
<feature type="region of interest" description="Disordered" evidence="1">
    <location>
        <begin position="405"/>
        <end position="460"/>
    </location>
</feature>
<feature type="compositionally biased region" description="Low complexity" evidence="1">
    <location>
        <begin position="405"/>
        <end position="425"/>
    </location>
</feature>
<proteinExistence type="predicted"/>
<feature type="compositionally biased region" description="Polar residues" evidence="1">
    <location>
        <begin position="450"/>
        <end position="460"/>
    </location>
</feature>
<dbReference type="InterPro" id="IPR017740">
    <property type="entry name" value="TssA-like"/>
</dbReference>
<dbReference type="Pfam" id="PF06812">
    <property type="entry name" value="ImpA_N"/>
    <property type="match status" value="1"/>
</dbReference>
<gene>
    <name evidence="3" type="ORF">H3N35_00230</name>
</gene>
<evidence type="ECO:0000313" key="3">
    <source>
        <dbReference type="EMBL" id="WDE11955.1"/>
    </source>
</evidence>
<dbReference type="Proteomes" id="UP001215231">
    <property type="component" value="Chromosome"/>
</dbReference>
<evidence type="ECO:0000313" key="4">
    <source>
        <dbReference type="Proteomes" id="UP001215231"/>
    </source>
</evidence>
<protein>
    <submittedName>
        <fullName evidence="3">Type VI secretion system ImpA family N-terminal domain-containing protein</fullName>
    </submittedName>
</protein>
<feature type="domain" description="ImpA N-terminal" evidence="2">
    <location>
        <begin position="8"/>
        <end position="129"/>
    </location>
</feature>
<reference evidence="3 4" key="1">
    <citation type="journal article" date="2022" name="Mar. Drugs">
        <title>Bioassay-Guided Fractionation Leads to the Detection of Cholic Acid Generated by the Rare Thalassomonas sp.</title>
        <authorList>
            <person name="Pheiffer F."/>
            <person name="Schneider Y.K."/>
            <person name="Hansen E.H."/>
            <person name="Andersen J.H."/>
            <person name="Isaksson J."/>
            <person name="Busche T."/>
            <person name="R C."/>
            <person name="Kalinowski J."/>
            <person name="Zyl L.V."/>
            <person name="Trindade M."/>
        </authorList>
    </citation>
    <scope>NUCLEOTIDE SEQUENCE [LARGE SCALE GENOMIC DNA]</scope>
    <source>
        <strain evidence="3 4">A5K-61T</strain>
    </source>
</reference>
<keyword evidence="4" id="KW-1185">Reference proteome</keyword>
<dbReference type="PANTHER" id="PTHR37951:SF1">
    <property type="entry name" value="TYPE VI SECRETION SYSTEM COMPONENT TSSA1"/>
    <property type="match status" value="1"/>
</dbReference>
<dbReference type="InterPro" id="IPR010657">
    <property type="entry name" value="ImpA_N"/>
</dbReference>
<dbReference type="EMBL" id="CP059693">
    <property type="protein sequence ID" value="WDE11955.1"/>
    <property type="molecule type" value="Genomic_DNA"/>
</dbReference>
<evidence type="ECO:0000256" key="1">
    <source>
        <dbReference type="SAM" id="MobiDB-lite"/>
    </source>
</evidence>
<sequence>MLEYQDLLKPISPESPTGIYLKSDRAVYRNLRNIFNAAQSSFRRLIETPDSSEDETLFEENQQNWQKLSDICWQTLQETSKDIEVYCWWLMSLSFQRDSIAKIAGGLETLVPFMETFWPDVHPRIPDEKLKSSEAQDQAKEIAELQLRPFIQLLGESDNSGLLYMPLQMLSLVGEIDHGAYLSANKGGKLAELKAQAQQAFSGAKNDVTATIKALGLALDSVEKLDAWIGKTCGELSISAVTCRFLKGNLNDCLEAIKYLVGNNYQVWPLDIAKQEQISSEQSASSGQSQEKTENLANNCNQNPAEVTHSVSHAETVQQVMITSEQINNRDQAFQELRRLAEYFNKAEPHSPVSFLLEKAIRWGYMSLPELMQELVAGNDKVLSQIAMVTGMDGEKTQLPENAPVSAAAVQPAPVTAAASAPQQQESNSSAVASTEAAKPAEKEESKVSTETAADSGFQW</sequence>
<organism evidence="3 4">
    <name type="scientific">Thalassomonas haliotis</name>
    <dbReference type="NCBI Taxonomy" id="485448"/>
    <lineage>
        <taxon>Bacteria</taxon>
        <taxon>Pseudomonadati</taxon>
        <taxon>Pseudomonadota</taxon>
        <taxon>Gammaproteobacteria</taxon>
        <taxon>Alteromonadales</taxon>
        <taxon>Colwelliaceae</taxon>
        <taxon>Thalassomonas</taxon>
    </lineage>
</organism>
<evidence type="ECO:0000259" key="2">
    <source>
        <dbReference type="Pfam" id="PF06812"/>
    </source>
</evidence>
<feature type="compositionally biased region" description="Basic and acidic residues" evidence="1">
    <location>
        <begin position="439"/>
        <end position="448"/>
    </location>
</feature>
<name>A0ABY7VET6_9GAMM</name>